<sequence>MAEHPGGIANREGETAYDVTWPWTTGRLEPGLTCVFRVKNEARNLPWVLPPMLEAVQHVVLVDNGSDDGTPEIAQRVAEECGAAERFTLTSYPFRVSRAGPEHLATPPDSVHSLTHFYNWSFSQVRTSYSMKWDGDMVLTREGVAALADLSWQLEGSGAVVLVPRHPVSIESESVAWIDLGFRFLEPWIYPMGPEYTFVKAFEWEVREFPSTAERLILPEGLCVELKWLDADEFAHWSHTSFEDSTRAPRKRREWEVYSALTAGRGEEVEGLQRIEAPPGVHVVDHITRTWLPHAERPLVRRLGRLEV</sequence>
<keyword evidence="2" id="KW-1185">Reference proteome</keyword>
<protein>
    <recommendedName>
        <fullName evidence="3">Glycosyltransferase</fullName>
    </recommendedName>
</protein>
<reference evidence="1 2" key="1">
    <citation type="journal article" date="2019" name="Int. J. Syst. Evol. Microbiol.">
        <title>The Global Catalogue of Microorganisms (GCM) 10K type strain sequencing project: providing services to taxonomists for standard genome sequencing and annotation.</title>
        <authorList>
            <consortium name="The Broad Institute Genomics Platform"/>
            <consortium name="The Broad Institute Genome Sequencing Center for Infectious Disease"/>
            <person name="Wu L."/>
            <person name="Ma J."/>
        </authorList>
    </citation>
    <scope>NUCLEOTIDE SEQUENCE [LARGE SCALE GENOMIC DNA]</scope>
    <source>
        <strain evidence="1 2">JCM 11813</strain>
    </source>
</reference>
<dbReference type="EMBL" id="BAAAJE010000026">
    <property type="protein sequence ID" value="GAA1159431.1"/>
    <property type="molecule type" value="Genomic_DNA"/>
</dbReference>
<dbReference type="Proteomes" id="UP001499979">
    <property type="component" value="Unassembled WGS sequence"/>
</dbReference>
<dbReference type="Gene3D" id="3.90.550.10">
    <property type="entry name" value="Spore Coat Polysaccharide Biosynthesis Protein SpsA, Chain A"/>
    <property type="match status" value="1"/>
</dbReference>
<organism evidence="1 2">
    <name type="scientific">Nocardioides aquiterrae</name>
    <dbReference type="NCBI Taxonomy" id="203799"/>
    <lineage>
        <taxon>Bacteria</taxon>
        <taxon>Bacillati</taxon>
        <taxon>Actinomycetota</taxon>
        <taxon>Actinomycetes</taxon>
        <taxon>Propionibacteriales</taxon>
        <taxon>Nocardioidaceae</taxon>
        <taxon>Nocardioides</taxon>
    </lineage>
</organism>
<evidence type="ECO:0008006" key="3">
    <source>
        <dbReference type="Google" id="ProtNLM"/>
    </source>
</evidence>
<comment type="caution">
    <text evidence="1">The sequence shown here is derived from an EMBL/GenBank/DDBJ whole genome shotgun (WGS) entry which is preliminary data.</text>
</comment>
<name>A0ABN1UNS4_9ACTN</name>
<accession>A0ABN1UNS4</accession>
<dbReference type="SUPFAM" id="SSF53448">
    <property type="entry name" value="Nucleotide-diphospho-sugar transferases"/>
    <property type="match status" value="1"/>
</dbReference>
<evidence type="ECO:0000313" key="1">
    <source>
        <dbReference type="EMBL" id="GAA1159431.1"/>
    </source>
</evidence>
<dbReference type="RefSeq" id="WP_343909866.1">
    <property type="nucleotide sequence ID" value="NZ_BAAAJE010000026.1"/>
</dbReference>
<dbReference type="InterPro" id="IPR029044">
    <property type="entry name" value="Nucleotide-diphossugar_trans"/>
</dbReference>
<evidence type="ECO:0000313" key="2">
    <source>
        <dbReference type="Proteomes" id="UP001499979"/>
    </source>
</evidence>
<proteinExistence type="predicted"/>
<gene>
    <name evidence="1" type="ORF">GCM10009606_41870</name>
</gene>